<name>A0ACB8U0B0_9APHY</name>
<evidence type="ECO:0000313" key="2">
    <source>
        <dbReference type="Proteomes" id="UP001055072"/>
    </source>
</evidence>
<proteinExistence type="predicted"/>
<dbReference type="Proteomes" id="UP001055072">
    <property type="component" value="Unassembled WGS sequence"/>
</dbReference>
<dbReference type="EMBL" id="MU274916">
    <property type="protein sequence ID" value="KAI0087726.1"/>
    <property type="molecule type" value="Genomic_DNA"/>
</dbReference>
<keyword evidence="2" id="KW-1185">Reference proteome</keyword>
<reference evidence="1" key="1">
    <citation type="journal article" date="2021" name="Environ. Microbiol.">
        <title>Gene family expansions and transcriptome signatures uncover fungal adaptations to wood decay.</title>
        <authorList>
            <person name="Hage H."/>
            <person name="Miyauchi S."/>
            <person name="Viragh M."/>
            <person name="Drula E."/>
            <person name="Min B."/>
            <person name="Chaduli D."/>
            <person name="Navarro D."/>
            <person name="Favel A."/>
            <person name="Norest M."/>
            <person name="Lesage-Meessen L."/>
            <person name="Balint B."/>
            <person name="Merenyi Z."/>
            <person name="de Eugenio L."/>
            <person name="Morin E."/>
            <person name="Martinez A.T."/>
            <person name="Baldrian P."/>
            <person name="Stursova M."/>
            <person name="Martinez M.J."/>
            <person name="Novotny C."/>
            <person name="Magnuson J.K."/>
            <person name="Spatafora J.W."/>
            <person name="Maurice S."/>
            <person name="Pangilinan J."/>
            <person name="Andreopoulos W."/>
            <person name="LaButti K."/>
            <person name="Hundley H."/>
            <person name="Na H."/>
            <person name="Kuo A."/>
            <person name="Barry K."/>
            <person name="Lipzen A."/>
            <person name="Henrissat B."/>
            <person name="Riley R."/>
            <person name="Ahrendt S."/>
            <person name="Nagy L.G."/>
            <person name="Grigoriev I.V."/>
            <person name="Martin F."/>
            <person name="Rosso M.N."/>
        </authorList>
    </citation>
    <scope>NUCLEOTIDE SEQUENCE</scope>
    <source>
        <strain evidence="1">CBS 384.51</strain>
    </source>
</reference>
<comment type="caution">
    <text evidence="1">The sequence shown here is derived from an EMBL/GenBank/DDBJ whole genome shotgun (WGS) entry which is preliminary data.</text>
</comment>
<accession>A0ACB8U0B0</accession>
<organism evidence="1 2">
    <name type="scientific">Irpex rosettiformis</name>
    <dbReference type="NCBI Taxonomy" id="378272"/>
    <lineage>
        <taxon>Eukaryota</taxon>
        <taxon>Fungi</taxon>
        <taxon>Dikarya</taxon>
        <taxon>Basidiomycota</taxon>
        <taxon>Agaricomycotina</taxon>
        <taxon>Agaricomycetes</taxon>
        <taxon>Polyporales</taxon>
        <taxon>Irpicaceae</taxon>
        <taxon>Irpex</taxon>
    </lineage>
</organism>
<sequence>MYSFPSTTSTPSASLSCRKSSAITLSTSKQSHKKLCSLSALGFLALFSLARALQGTLVFFTPFFCIRLTRPTSFTYASSWISSLCPPLPPTQPSLSHHLTTIVGRLWVPRSTSRSNCLSMARFVLRSPSPGCYNIEAFICGLTSLVFLYST</sequence>
<gene>
    <name evidence="1" type="ORF">BDY19DRAFT_219431</name>
</gene>
<protein>
    <submittedName>
        <fullName evidence="1">Uncharacterized protein</fullName>
    </submittedName>
</protein>
<evidence type="ECO:0000313" key="1">
    <source>
        <dbReference type="EMBL" id="KAI0087726.1"/>
    </source>
</evidence>